<organism evidence="4">
    <name type="scientific">Aegilops tauschii</name>
    <name type="common">Tausch's goatgrass</name>
    <name type="synonym">Aegilops squarrosa</name>
    <dbReference type="NCBI Taxonomy" id="37682"/>
    <lineage>
        <taxon>Eukaryota</taxon>
        <taxon>Viridiplantae</taxon>
        <taxon>Streptophyta</taxon>
        <taxon>Embryophyta</taxon>
        <taxon>Tracheophyta</taxon>
        <taxon>Spermatophyta</taxon>
        <taxon>Magnoliopsida</taxon>
        <taxon>Liliopsida</taxon>
        <taxon>Poales</taxon>
        <taxon>Poaceae</taxon>
        <taxon>BOP clade</taxon>
        <taxon>Pooideae</taxon>
        <taxon>Triticodae</taxon>
        <taxon>Triticeae</taxon>
        <taxon>Triticinae</taxon>
        <taxon>Aegilops</taxon>
    </lineage>
</organism>
<dbReference type="InterPro" id="IPR050844">
    <property type="entry name" value="Coatomer_complex_subunit"/>
</dbReference>
<keyword evidence="1" id="KW-0853">WD repeat</keyword>
<evidence type="ECO:0000313" key="4">
    <source>
        <dbReference type="EnsemblPlants" id="EMT22042"/>
    </source>
</evidence>
<name>M8C4S4_AEGTA</name>
<sequence>MAMAAMEQPSSTPVLPKLPKCRPTLQWRAASDAAVGGGFLELRCSASDGSARLIGVNLHDEDASATAGAVEAEGTVHLRVCLIPSGRQRHCPVMARAGDDLPDRPTDRSIDSTRAEEEMDGLFSFSTIKEFVGFGFKIISALDKASHNAEDCRTIHAFLLNLSAIADRLQGLPKIMVDDLMRDTADSLQKALKCASEFVAECKRKGVLRRAFNAKDIAEKLRGVCLDVLLNMNAVQLNMNAVHLANDDLNSSKLAELKEIVAKILHIVATQPAVHLQEEVKKLVKDDQISSQIKNKRETKKTDVPSSQNKNKGEAKETDVARPDDKIQNNKKPGRRRVVPHASLPDDLAESASATSVVGQEDGPSTIIINKASSSISESVDEAQSVGVSAAPFHPQKIISISKEPEETGGYKIYTCSSETSKLLEVYPQRLLFPLEPKNKETTGSGCPVTLTNNTNDYVGIWIKPINGKFKETEIMEPHSTLVVYATMKMHAQPPKDKVEFEVLMIILRSKQDHGKLKSFIVDKLNMDSGFMVHVKNLKAEVYRAMLTAITCDPASCQIISRSIEDTTLVTSIDAHPTKPWIVTGHEGGNFSIWDYQKKETVMKLQVNEVPDKVTRMIHGVTKYIKETSLGHPVYSVKFTAEGKRLVVGDGRGYIYVYDSTDTKLHEVEKFRAYDKKSVNSLAAHPTKPYLLLSSSSFSRNIKLWDSSENWKFQNFKVKPENTYYVGVHSVKFNPRDTNTFACVTDEDKVKVWNIKTSILETTLKGPFVMADYFFNRGHQHLMVTLKFDAHNSEIWDLKTRKVVHTLSVSGHKTTWVACHPKLPILVTMLDDGTVCLWDASTYRLEKMVHITNSKCRDLVFVQDTNGRPSVYVFVVCLEMASFVGQCCGSSVSQRGVGEARGGGVVAPLHPLHVEGVRDRGNATPDEGVRDREGLHEGRKRRIGGAAQKPGTRPEARTRRARASISLPSATLPHVHDSVGDCLQQRHRVTFLLAAPATMVSSAPPSTSPCVLEDLVAKLVIVPVKEGPLRQVW</sequence>
<keyword evidence="2" id="KW-0677">Repeat</keyword>
<dbReference type="SMART" id="SM00320">
    <property type="entry name" value="WD40"/>
    <property type="match status" value="5"/>
</dbReference>
<dbReference type="InterPro" id="IPR015943">
    <property type="entry name" value="WD40/YVTN_repeat-like_dom_sf"/>
</dbReference>
<reference evidence="4" key="1">
    <citation type="submission" date="2015-06" db="UniProtKB">
        <authorList>
            <consortium name="EnsemblPlants"/>
        </authorList>
    </citation>
    <scope>IDENTIFICATION</scope>
</reference>
<dbReference type="InterPro" id="IPR036322">
    <property type="entry name" value="WD40_repeat_dom_sf"/>
</dbReference>
<evidence type="ECO:0000256" key="3">
    <source>
        <dbReference type="SAM" id="MobiDB-lite"/>
    </source>
</evidence>
<protein>
    <submittedName>
        <fullName evidence="4">Uncharacterized protein</fullName>
    </submittedName>
</protein>
<dbReference type="SUPFAM" id="SSF50978">
    <property type="entry name" value="WD40 repeat-like"/>
    <property type="match status" value="1"/>
</dbReference>
<evidence type="ECO:0000256" key="2">
    <source>
        <dbReference type="ARBA" id="ARBA00022737"/>
    </source>
</evidence>
<dbReference type="GO" id="GO:0030126">
    <property type="term" value="C:COPI vesicle coat"/>
    <property type="evidence" value="ECO:0007669"/>
    <property type="project" value="TreeGrafter"/>
</dbReference>
<dbReference type="CDD" id="cd21037">
    <property type="entry name" value="MLKL_NTD"/>
    <property type="match status" value="1"/>
</dbReference>
<dbReference type="GO" id="GO:0006891">
    <property type="term" value="P:intra-Golgi vesicle-mediated transport"/>
    <property type="evidence" value="ECO:0007669"/>
    <property type="project" value="TreeGrafter"/>
</dbReference>
<dbReference type="PANTHER" id="PTHR19876:SF70">
    <property type="entry name" value="COATOMER WD ASSOCIATED REGION DOMAIN-CONTAINING PROTEIN"/>
    <property type="match status" value="1"/>
</dbReference>
<dbReference type="PANTHER" id="PTHR19876">
    <property type="entry name" value="COATOMER"/>
    <property type="match status" value="1"/>
</dbReference>
<dbReference type="GO" id="GO:0006886">
    <property type="term" value="P:intracellular protein transport"/>
    <property type="evidence" value="ECO:0007669"/>
    <property type="project" value="TreeGrafter"/>
</dbReference>
<dbReference type="Pfam" id="PF00400">
    <property type="entry name" value="WD40"/>
    <property type="match status" value="2"/>
</dbReference>
<dbReference type="InterPro" id="IPR001680">
    <property type="entry name" value="WD40_rpt"/>
</dbReference>
<dbReference type="EnsemblPlants" id="EMT22042">
    <property type="protein sequence ID" value="EMT22042"/>
    <property type="gene ID" value="F775_24233"/>
</dbReference>
<accession>M8C4S4</accession>
<dbReference type="GO" id="GO:0006890">
    <property type="term" value="P:retrograde vesicle-mediated transport, Golgi to endoplasmic reticulum"/>
    <property type="evidence" value="ECO:0007669"/>
    <property type="project" value="TreeGrafter"/>
</dbReference>
<dbReference type="Gene3D" id="2.130.10.10">
    <property type="entry name" value="YVTN repeat-like/Quinoprotein amine dehydrogenase"/>
    <property type="match status" value="1"/>
</dbReference>
<dbReference type="InterPro" id="IPR059179">
    <property type="entry name" value="MLKL-like_MCAfunc"/>
</dbReference>
<proteinExistence type="predicted"/>
<feature type="compositionally biased region" description="Basic and acidic residues" evidence="3">
    <location>
        <begin position="311"/>
        <end position="328"/>
    </location>
</feature>
<dbReference type="GO" id="GO:0007166">
    <property type="term" value="P:cell surface receptor signaling pathway"/>
    <property type="evidence" value="ECO:0007669"/>
    <property type="project" value="InterPro"/>
</dbReference>
<dbReference type="AlphaFoldDB" id="M8C4S4"/>
<feature type="region of interest" description="Disordered" evidence="3">
    <location>
        <begin position="294"/>
        <end position="360"/>
    </location>
</feature>
<dbReference type="Gene3D" id="1.20.930.20">
    <property type="entry name" value="Adaptor protein Cbl, N-terminal domain"/>
    <property type="match status" value="1"/>
</dbReference>
<feature type="compositionally biased region" description="Basic and acidic residues" evidence="3">
    <location>
        <begin position="916"/>
        <end position="937"/>
    </location>
</feature>
<dbReference type="GO" id="GO:0006888">
    <property type="term" value="P:endoplasmic reticulum to Golgi vesicle-mediated transport"/>
    <property type="evidence" value="ECO:0007669"/>
    <property type="project" value="TreeGrafter"/>
</dbReference>
<dbReference type="InterPro" id="IPR036537">
    <property type="entry name" value="Adaptor_Cbl_N_dom_sf"/>
</dbReference>
<feature type="region of interest" description="Disordered" evidence="3">
    <location>
        <begin position="916"/>
        <end position="959"/>
    </location>
</feature>
<evidence type="ECO:0000256" key="1">
    <source>
        <dbReference type="ARBA" id="ARBA00022574"/>
    </source>
</evidence>